<feature type="domain" description="DUF4352" evidence="2">
    <location>
        <begin position="99"/>
        <end position="186"/>
    </location>
</feature>
<dbReference type="InterPro" id="IPR029051">
    <property type="entry name" value="DUF4352"/>
</dbReference>
<dbReference type="AlphaFoldDB" id="A0A399FWE1"/>
<dbReference type="RefSeq" id="WP_068693879.1">
    <property type="nucleotide sequence ID" value="NZ_CP063196.1"/>
</dbReference>
<feature type="compositionally biased region" description="Basic and acidic residues" evidence="1">
    <location>
        <begin position="139"/>
        <end position="150"/>
    </location>
</feature>
<reference evidence="3" key="1">
    <citation type="submission" date="2020-10" db="EMBL/GenBank/DDBJ databases">
        <title>De novo genome project of the cellulose decomposer Thermobifida halotolerans type strain.</title>
        <authorList>
            <person name="Nagy I."/>
            <person name="Horvath B."/>
            <person name="Kukolya J."/>
            <person name="Nagy I."/>
            <person name="Orsini M."/>
        </authorList>
    </citation>
    <scope>NUCLEOTIDE SEQUENCE</scope>
    <source>
        <strain evidence="3">DSM 44931</strain>
    </source>
</reference>
<evidence type="ECO:0000313" key="4">
    <source>
        <dbReference type="Proteomes" id="UP000265719"/>
    </source>
</evidence>
<dbReference type="Proteomes" id="UP000265719">
    <property type="component" value="Chromosome"/>
</dbReference>
<accession>A0A399FWE1</accession>
<gene>
    <name evidence="3" type="ORF">NI17_019645</name>
</gene>
<dbReference type="EMBL" id="CP063196">
    <property type="protein sequence ID" value="UOE18955.1"/>
    <property type="molecule type" value="Genomic_DNA"/>
</dbReference>
<name>A0A399FWE1_9ACTN</name>
<evidence type="ECO:0000256" key="1">
    <source>
        <dbReference type="SAM" id="MobiDB-lite"/>
    </source>
</evidence>
<organism evidence="3 4">
    <name type="scientific">Thermobifida halotolerans</name>
    <dbReference type="NCBI Taxonomy" id="483545"/>
    <lineage>
        <taxon>Bacteria</taxon>
        <taxon>Bacillati</taxon>
        <taxon>Actinomycetota</taxon>
        <taxon>Actinomycetes</taxon>
        <taxon>Streptosporangiales</taxon>
        <taxon>Nocardiopsidaceae</taxon>
        <taxon>Thermobifida</taxon>
    </lineage>
</organism>
<protein>
    <submittedName>
        <fullName evidence="3">DUF4352 domain-containing protein</fullName>
    </submittedName>
</protein>
<dbReference type="OrthoDB" id="3436990at2"/>
<dbReference type="KEGG" id="thao:NI17_019645"/>
<evidence type="ECO:0000259" key="2">
    <source>
        <dbReference type="Pfam" id="PF11611"/>
    </source>
</evidence>
<proteinExistence type="predicted"/>
<feature type="region of interest" description="Disordered" evidence="1">
    <location>
        <begin position="129"/>
        <end position="159"/>
    </location>
</feature>
<evidence type="ECO:0000313" key="3">
    <source>
        <dbReference type="EMBL" id="UOE18955.1"/>
    </source>
</evidence>
<sequence>MERTTFAAAVVGGTALAVGSLLSAGLHSLPGQDVTAVRSTSAITRSPSTTPDSAAPRFEEMPEPADFEGVTASTGDWRLRITEVRVDSDGVVTGDTGSGVHAPEGTAYHVFTLQVTNNGPEPRAFAPAGSTAASVDGRTFPHDPEAERAAADGGDPTPAHLAPGASTEVDVVFPVPSGAHLYEIAVTVEYGAVFANLEARD</sequence>
<keyword evidence="4" id="KW-1185">Reference proteome</keyword>
<dbReference type="InterPro" id="IPR029050">
    <property type="entry name" value="Immunoprotect_excell_Ig-like"/>
</dbReference>
<dbReference type="Gene3D" id="2.60.40.1240">
    <property type="match status" value="1"/>
</dbReference>
<dbReference type="Pfam" id="PF11611">
    <property type="entry name" value="DUF4352"/>
    <property type="match status" value="1"/>
</dbReference>